<evidence type="ECO:0000313" key="3">
    <source>
        <dbReference type="Proteomes" id="UP001235712"/>
    </source>
</evidence>
<proteinExistence type="predicted"/>
<dbReference type="Proteomes" id="UP001235712">
    <property type="component" value="Unassembled WGS sequence"/>
</dbReference>
<sequence length="333" mass="37333">MSLIRRTVARALPAPALSVAVHRDLYMPAQLRRDHRPIALVFGNCQAEALRRVLVTHPGFAERYQLLRIPAVHEISAKELELIEARLPEVEVFIAQNVKPGYRGMALGTTELAQKLPSTARTLGYPVAYFEGPFPFHVYVNREGTAINASAPITEYHDLRHLYAASKGWNATTTLRKLDELVLDPDWVRSNAERSLGELAKRESELTARLTPIIAEHPTTSFRTLNHPVNGLVTQVARQLLTQLGYADADRVLDSRQFYLDHTSAPLEPQIVRALGGEPDADTRGEWITPEGTFSRSDVVTAHLAFYADEPGLVEIGVRKHAERLRVLESMWR</sequence>
<organism evidence="2 3">
    <name type="scientific">Kineosporia succinea</name>
    <dbReference type="NCBI Taxonomy" id="84632"/>
    <lineage>
        <taxon>Bacteria</taxon>
        <taxon>Bacillati</taxon>
        <taxon>Actinomycetota</taxon>
        <taxon>Actinomycetes</taxon>
        <taxon>Kineosporiales</taxon>
        <taxon>Kineosporiaceae</taxon>
        <taxon>Kineosporia</taxon>
    </lineage>
</organism>
<dbReference type="RefSeq" id="WP_307240290.1">
    <property type="nucleotide sequence ID" value="NZ_JAUSQZ010000001.1"/>
</dbReference>
<dbReference type="InterPro" id="IPR041307">
    <property type="entry name" value="WcbI"/>
</dbReference>
<keyword evidence="3" id="KW-1185">Reference proteome</keyword>
<dbReference type="Pfam" id="PF18588">
    <property type="entry name" value="WcbI"/>
    <property type="match status" value="1"/>
</dbReference>
<dbReference type="Gene3D" id="3.40.50.12080">
    <property type="match status" value="2"/>
</dbReference>
<gene>
    <name evidence="2" type="ORF">J2S57_001713</name>
</gene>
<protein>
    <recommendedName>
        <fullName evidence="1">Polysaccharide biosynthesis enzyme WcbI domain-containing protein</fullName>
    </recommendedName>
</protein>
<comment type="caution">
    <text evidence="2">The sequence shown here is derived from an EMBL/GenBank/DDBJ whole genome shotgun (WGS) entry which is preliminary data.</text>
</comment>
<reference evidence="2 3" key="1">
    <citation type="submission" date="2023-07" db="EMBL/GenBank/DDBJ databases">
        <title>Sequencing the genomes of 1000 actinobacteria strains.</title>
        <authorList>
            <person name="Klenk H.-P."/>
        </authorList>
    </citation>
    <scope>NUCLEOTIDE SEQUENCE [LARGE SCALE GENOMIC DNA]</scope>
    <source>
        <strain evidence="2 3">DSM 44388</strain>
    </source>
</reference>
<accession>A0ABT9NZV7</accession>
<evidence type="ECO:0000313" key="2">
    <source>
        <dbReference type="EMBL" id="MDP9825964.1"/>
    </source>
</evidence>
<dbReference type="EMBL" id="JAUSQZ010000001">
    <property type="protein sequence ID" value="MDP9825964.1"/>
    <property type="molecule type" value="Genomic_DNA"/>
</dbReference>
<feature type="domain" description="Polysaccharide biosynthesis enzyme WcbI" evidence="1">
    <location>
        <begin position="39"/>
        <end position="247"/>
    </location>
</feature>
<evidence type="ECO:0000259" key="1">
    <source>
        <dbReference type="Pfam" id="PF18588"/>
    </source>
</evidence>
<name>A0ABT9NZV7_9ACTN</name>